<evidence type="ECO:0000256" key="1">
    <source>
        <dbReference type="SAM" id="MobiDB-lite"/>
    </source>
</evidence>
<dbReference type="RefSeq" id="WP_123818014.1">
    <property type="nucleotide sequence ID" value="NZ_RKQG01000001.1"/>
</dbReference>
<feature type="region of interest" description="Disordered" evidence="1">
    <location>
        <begin position="130"/>
        <end position="152"/>
    </location>
</feature>
<feature type="domain" description="UspA" evidence="2">
    <location>
        <begin position="6"/>
        <end position="131"/>
    </location>
</feature>
<dbReference type="InterPro" id="IPR006016">
    <property type="entry name" value="UspA"/>
</dbReference>
<comment type="caution">
    <text evidence="3">The sequence shown here is derived from an EMBL/GenBank/DDBJ whole genome shotgun (WGS) entry which is preliminary data.</text>
</comment>
<dbReference type="Proteomes" id="UP000266906">
    <property type="component" value="Unassembled WGS sequence"/>
</dbReference>
<name>A0A3N4RS31_9ACTN</name>
<accession>A0A3N4RS31</accession>
<dbReference type="EMBL" id="RKQG01000001">
    <property type="protein sequence ID" value="RPE33889.1"/>
    <property type="molecule type" value="Genomic_DNA"/>
</dbReference>
<organism evidence="3 4">
    <name type="scientific">Kitasatospora cineracea</name>
    <dbReference type="NCBI Taxonomy" id="88074"/>
    <lineage>
        <taxon>Bacteria</taxon>
        <taxon>Bacillati</taxon>
        <taxon>Actinomycetota</taxon>
        <taxon>Actinomycetes</taxon>
        <taxon>Kitasatosporales</taxon>
        <taxon>Streptomycetaceae</taxon>
        <taxon>Kitasatospora</taxon>
    </lineage>
</organism>
<sequence>MAQEPRVVVGVDGSPGSLAALRRAVPEAAARGAVLVPLLAGCPSDAAARRLLDAALRHAVGGWPGGVVVRPVVAAGPAGPALVAAVGGPEDLLLLGTDGRRRHRPGLPHLRGARTGHHCRAHARCPVLTVPADPPVPYPGPQTGPRSPIRAA</sequence>
<keyword evidence="4" id="KW-1185">Reference proteome</keyword>
<proteinExistence type="predicted"/>
<dbReference type="SUPFAM" id="SSF52402">
    <property type="entry name" value="Adenine nucleotide alpha hydrolases-like"/>
    <property type="match status" value="1"/>
</dbReference>
<evidence type="ECO:0000313" key="3">
    <source>
        <dbReference type="EMBL" id="RPE33889.1"/>
    </source>
</evidence>
<gene>
    <name evidence="3" type="ORF">EDD38_2195</name>
</gene>
<dbReference type="Pfam" id="PF00582">
    <property type="entry name" value="Usp"/>
    <property type="match status" value="1"/>
</dbReference>
<reference evidence="3 4" key="1">
    <citation type="submission" date="2018-11" db="EMBL/GenBank/DDBJ databases">
        <title>Sequencing the genomes of 1000 actinobacteria strains.</title>
        <authorList>
            <person name="Klenk H.-P."/>
        </authorList>
    </citation>
    <scope>NUCLEOTIDE SEQUENCE [LARGE SCALE GENOMIC DNA]</scope>
    <source>
        <strain evidence="3 4">DSM 44781</strain>
    </source>
</reference>
<dbReference type="Gene3D" id="3.40.50.12370">
    <property type="match status" value="1"/>
</dbReference>
<dbReference type="AlphaFoldDB" id="A0A3N4RS31"/>
<feature type="compositionally biased region" description="Pro residues" evidence="1">
    <location>
        <begin position="132"/>
        <end position="142"/>
    </location>
</feature>
<evidence type="ECO:0000313" key="4">
    <source>
        <dbReference type="Proteomes" id="UP000266906"/>
    </source>
</evidence>
<evidence type="ECO:0000259" key="2">
    <source>
        <dbReference type="Pfam" id="PF00582"/>
    </source>
</evidence>
<protein>
    <submittedName>
        <fullName evidence="3">Universal stress protein family protein</fullName>
    </submittedName>
</protein>